<reference evidence="2" key="1">
    <citation type="journal article" date="2023" name="G3 (Bethesda)">
        <title>A reference genome for the long-term kleptoplast-retaining sea slug Elysia crispata morphotype clarki.</title>
        <authorList>
            <person name="Eastman K.E."/>
            <person name="Pendleton A.L."/>
            <person name="Shaikh M.A."/>
            <person name="Suttiyut T."/>
            <person name="Ogas R."/>
            <person name="Tomko P."/>
            <person name="Gavelis G."/>
            <person name="Widhalm J.R."/>
            <person name="Wisecaver J.H."/>
        </authorList>
    </citation>
    <scope>NUCLEOTIDE SEQUENCE</scope>
    <source>
        <strain evidence="2">ECLA1</strain>
    </source>
</reference>
<sequence length="74" mass="8036">MATEETRRTAVSTNFGSRSRYNSSAATPFVAQTRHPFSSSILSPVASWRSPGESHHGDSGLREVWVLADQSLTA</sequence>
<gene>
    <name evidence="2" type="ORF">RRG08_059427</name>
</gene>
<feature type="compositionally biased region" description="Polar residues" evidence="1">
    <location>
        <begin position="9"/>
        <end position="24"/>
    </location>
</feature>
<evidence type="ECO:0000313" key="3">
    <source>
        <dbReference type="Proteomes" id="UP001283361"/>
    </source>
</evidence>
<organism evidence="2 3">
    <name type="scientific">Elysia crispata</name>
    <name type="common">lettuce slug</name>
    <dbReference type="NCBI Taxonomy" id="231223"/>
    <lineage>
        <taxon>Eukaryota</taxon>
        <taxon>Metazoa</taxon>
        <taxon>Spiralia</taxon>
        <taxon>Lophotrochozoa</taxon>
        <taxon>Mollusca</taxon>
        <taxon>Gastropoda</taxon>
        <taxon>Heterobranchia</taxon>
        <taxon>Euthyneura</taxon>
        <taxon>Panpulmonata</taxon>
        <taxon>Sacoglossa</taxon>
        <taxon>Placobranchoidea</taxon>
        <taxon>Plakobranchidae</taxon>
        <taxon>Elysia</taxon>
    </lineage>
</organism>
<proteinExistence type="predicted"/>
<accession>A0AAE1DS64</accession>
<evidence type="ECO:0000256" key="1">
    <source>
        <dbReference type="SAM" id="MobiDB-lite"/>
    </source>
</evidence>
<feature type="region of interest" description="Disordered" evidence="1">
    <location>
        <begin position="1"/>
        <end position="24"/>
    </location>
</feature>
<comment type="caution">
    <text evidence="2">The sequence shown here is derived from an EMBL/GenBank/DDBJ whole genome shotgun (WGS) entry which is preliminary data.</text>
</comment>
<dbReference type="AlphaFoldDB" id="A0AAE1DS64"/>
<protein>
    <submittedName>
        <fullName evidence="2">Uncharacterized protein</fullName>
    </submittedName>
</protein>
<evidence type="ECO:0000313" key="2">
    <source>
        <dbReference type="EMBL" id="KAK3780782.1"/>
    </source>
</evidence>
<dbReference type="Proteomes" id="UP001283361">
    <property type="component" value="Unassembled WGS sequence"/>
</dbReference>
<keyword evidence="3" id="KW-1185">Reference proteome</keyword>
<name>A0AAE1DS64_9GAST</name>
<dbReference type="EMBL" id="JAWDGP010002684">
    <property type="protein sequence ID" value="KAK3780782.1"/>
    <property type="molecule type" value="Genomic_DNA"/>
</dbReference>